<name>A0A1G7RP85_PSEOR</name>
<dbReference type="Proteomes" id="UP000198967">
    <property type="component" value="Unassembled WGS sequence"/>
</dbReference>
<sequence length="333" mass="35583">MLELPPQLVRLLVTGLTTLIGFLSPTPAETVAPLVPVVRTAAERAESGGERVRRIPAPPRRGADARSGRNTTVIPDDDAPTGGAGEATRPDRERGRPADTEPRTGRTGTGTTGGSRASGGSGAGDPTAAATHGWGTPTRVDEFDGGVGGDWGIYDGSGHDGNGRRSPSAISVADGIMTITGTPDGTTGGMAWNPGRMYGRWEARVRSPAGDPDYHSVLLLWPDAENWPVGGEVDFMEISDASRQNVEMFLHYGADNSQVQGDVDIDATEWHTWAVEWTPDHIAAFVDGEEWWRTDDTGILPPGPMHLTIQLDNFGGPGRETQMHVDWVREYDV</sequence>
<feature type="compositionally biased region" description="Basic and acidic residues" evidence="2">
    <location>
        <begin position="43"/>
        <end position="53"/>
    </location>
</feature>
<evidence type="ECO:0000256" key="2">
    <source>
        <dbReference type="SAM" id="MobiDB-lite"/>
    </source>
</evidence>
<evidence type="ECO:0000313" key="5">
    <source>
        <dbReference type="Proteomes" id="UP000198967"/>
    </source>
</evidence>
<protein>
    <submittedName>
        <fullName evidence="4">Glycosyl hydrolases family 16</fullName>
    </submittedName>
</protein>
<keyword evidence="5" id="KW-1185">Reference proteome</keyword>
<evidence type="ECO:0000313" key="4">
    <source>
        <dbReference type="EMBL" id="SDG12648.1"/>
    </source>
</evidence>
<accession>A0A1G7RP85</accession>
<dbReference type="SUPFAM" id="SSF49899">
    <property type="entry name" value="Concanavalin A-like lectins/glucanases"/>
    <property type="match status" value="1"/>
</dbReference>
<evidence type="ECO:0000259" key="3">
    <source>
        <dbReference type="PROSITE" id="PS51762"/>
    </source>
</evidence>
<evidence type="ECO:0000256" key="1">
    <source>
        <dbReference type="ARBA" id="ARBA00006865"/>
    </source>
</evidence>
<dbReference type="InterPro" id="IPR013320">
    <property type="entry name" value="ConA-like_dom_sf"/>
</dbReference>
<feature type="region of interest" description="Disordered" evidence="2">
    <location>
        <begin position="43"/>
        <end position="140"/>
    </location>
</feature>
<dbReference type="GO" id="GO:0004553">
    <property type="term" value="F:hydrolase activity, hydrolyzing O-glycosyl compounds"/>
    <property type="evidence" value="ECO:0007669"/>
    <property type="project" value="InterPro"/>
</dbReference>
<comment type="similarity">
    <text evidence="1">Belongs to the glycosyl hydrolase 16 family.</text>
</comment>
<dbReference type="STRING" id="366584.SAMN05216377_10995"/>
<dbReference type="PROSITE" id="PS51762">
    <property type="entry name" value="GH16_2"/>
    <property type="match status" value="1"/>
</dbReference>
<dbReference type="CDD" id="cd00413">
    <property type="entry name" value="Glyco_hydrolase_16"/>
    <property type="match status" value="1"/>
</dbReference>
<dbReference type="InterPro" id="IPR000757">
    <property type="entry name" value="Beta-glucanase-like"/>
</dbReference>
<dbReference type="Gene3D" id="2.60.120.200">
    <property type="match status" value="1"/>
</dbReference>
<dbReference type="InterPro" id="IPR050546">
    <property type="entry name" value="Glycosyl_Hydrlase_16"/>
</dbReference>
<dbReference type="PANTHER" id="PTHR10963:SF55">
    <property type="entry name" value="GLYCOSIDE HYDROLASE FAMILY 16 PROTEIN"/>
    <property type="match status" value="1"/>
</dbReference>
<gene>
    <name evidence="4" type="ORF">SAMN05216377_10995</name>
</gene>
<proteinExistence type="inferred from homology"/>
<dbReference type="RefSeq" id="WP_093084573.1">
    <property type="nucleotide sequence ID" value="NZ_FNBE01000009.1"/>
</dbReference>
<keyword evidence="4" id="KW-0378">Hydrolase</keyword>
<feature type="domain" description="GH16" evidence="3">
    <location>
        <begin position="131"/>
        <end position="333"/>
    </location>
</feature>
<reference evidence="4 5" key="1">
    <citation type="submission" date="2016-10" db="EMBL/GenBank/DDBJ databases">
        <authorList>
            <person name="de Groot N.N."/>
        </authorList>
    </citation>
    <scope>NUCLEOTIDE SEQUENCE [LARGE SCALE GENOMIC DNA]</scope>
    <source>
        <strain evidence="4 5">CGMCC 4.3143</strain>
    </source>
</reference>
<dbReference type="OrthoDB" id="4455781at2"/>
<dbReference type="PANTHER" id="PTHR10963">
    <property type="entry name" value="GLYCOSYL HYDROLASE-RELATED"/>
    <property type="match status" value="1"/>
</dbReference>
<dbReference type="Pfam" id="PF00722">
    <property type="entry name" value="Glyco_hydro_16"/>
    <property type="match status" value="1"/>
</dbReference>
<organism evidence="4 5">
    <name type="scientific">Pseudonocardia oroxyli</name>
    <dbReference type="NCBI Taxonomy" id="366584"/>
    <lineage>
        <taxon>Bacteria</taxon>
        <taxon>Bacillati</taxon>
        <taxon>Actinomycetota</taxon>
        <taxon>Actinomycetes</taxon>
        <taxon>Pseudonocardiales</taxon>
        <taxon>Pseudonocardiaceae</taxon>
        <taxon>Pseudonocardia</taxon>
    </lineage>
</organism>
<dbReference type="GO" id="GO:0005975">
    <property type="term" value="P:carbohydrate metabolic process"/>
    <property type="evidence" value="ECO:0007669"/>
    <property type="project" value="InterPro"/>
</dbReference>
<feature type="compositionally biased region" description="Basic and acidic residues" evidence="2">
    <location>
        <begin position="88"/>
        <end position="104"/>
    </location>
</feature>
<feature type="compositionally biased region" description="Gly residues" evidence="2">
    <location>
        <begin position="107"/>
        <end position="123"/>
    </location>
</feature>
<dbReference type="EMBL" id="FNBE01000009">
    <property type="protein sequence ID" value="SDG12648.1"/>
    <property type="molecule type" value="Genomic_DNA"/>
</dbReference>
<dbReference type="AlphaFoldDB" id="A0A1G7RP85"/>